<dbReference type="EMBL" id="JAUJYO010000010">
    <property type="protein sequence ID" value="KAK1306001.1"/>
    <property type="molecule type" value="Genomic_DNA"/>
</dbReference>
<keyword evidence="2" id="KW-1185">Reference proteome</keyword>
<sequence>MAIPSAPHKRCRSSGQLQPQPPLLPGLPDHLASLCLCHVPPRLLFSVCRSWRRLLYSPSVPPFLSLYALLSDADDSSGSALAGFSSYDPFSASWSPLPPPPSDVLRRILLRHPSFLARHLPVQTVSASGHLVLLSATAHPLRPALPRALAFHPATRRWRPAPPLSAPRRWCAAGSVGGAVYVASGIGAHYSQGVARCAERWDPMATTAGWERVAPLKDGRFSREAAHAVGFKGKLYMVNVWGKAAKEGIVYDVESDAWEDMPRGLLEGWNGPTASMEEREIYTIDEGTGSMRVYDCERDRWMDVIESEALKGAVQMAAGGGRVCVVCEGGDEIAVVDVAANKMWKVEPPQGNRVVSVHVLPRMSSSADPDFVF</sequence>
<dbReference type="Gene3D" id="2.120.10.80">
    <property type="entry name" value="Kelch-type beta propeller"/>
    <property type="match status" value="1"/>
</dbReference>
<dbReference type="SUPFAM" id="SSF117281">
    <property type="entry name" value="Kelch motif"/>
    <property type="match status" value="1"/>
</dbReference>
<organism evidence="1 2">
    <name type="scientific">Acorus calamus</name>
    <name type="common">Sweet flag</name>
    <dbReference type="NCBI Taxonomy" id="4465"/>
    <lineage>
        <taxon>Eukaryota</taxon>
        <taxon>Viridiplantae</taxon>
        <taxon>Streptophyta</taxon>
        <taxon>Embryophyta</taxon>
        <taxon>Tracheophyta</taxon>
        <taxon>Spermatophyta</taxon>
        <taxon>Magnoliopsida</taxon>
        <taxon>Liliopsida</taxon>
        <taxon>Acoraceae</taxon>
        <taxon>Acorus</taxon>
    </lineage>
</organism>
<gene>
    <name evidence="1" type="primary">SKIP25</name>
    <name evidence="1" type="ORF">QJS10_CPA10g01305</name>
</gene>
<comment type="caution">
    <text evidence="1">The sequence shown here is derived from an EMBL/GenBank/DDBJ whole genome shotgun (WGS) entry which is preliminary data.</text>
</comment>
<name>A0AAV9DYQ0_ACOCL</name>
<dbReference type="PANTHER" id="PTHR47590:SF7">
    <property type="entry name" value="OS06G0711700 PROTEIN"/>
    <property type="match status" value="1"/>
</dbReference>
<dbReference type="PANTHER" id="PTHR47590">
    <property type="entry name" value="F-BOX/KELCH-REPEAT PROTEIN SKIP25"/>
    <property type="match status" value="1"/>
</dbReference>
<accession>A0AAV9DYQ0</accession>
<reference evidence="1" key="1">
    <citation type="journal article" date="2023" name="Nat. Commun.">
        <title>Diploid and tetraploid genomes of Acorus and the evolution of monocots.</title>
        <authorList>
            <person name="Ma L."/>
            <person name="Liu K.W."/>
            <person name="Li Z."/>
            <person name="Hsiao Y.Y."/>
            <person name="Qi Y."/>
            <person name="Fu T."/>
            <person name="Tang G.D."/>
            <person name="Zhang D."/>
            <person name="Sun W.H."/>
            <person name="Liu D.K."/>
            <person name="Li Y."/>
            <person name="Chen G.Z."/>
            <person name="Liu X.D."/>
            <person name="Liao X.Y."/>
            <person name="Jiang Y.T."/>
            <person name="Yu X."/>
            <person name="Hao Y."/>
            <person name="Huang J."/>
            <person name="Zhao X.W."/>
            <person name="Ke S."/>
            <person name="Chen Y.Y."/>
            <person name="Wu W.L."/>
            <person name="Hsu J.L."/>
            <person name="Lin Y.F."/>
            <person name="Huang M.D."/>
            <person name="Li C.Y."/>
            <person name="Huang L."/>
            <person name="Wang Z.W."/>
            <person name="Zhao X."/>
            <person name="Zhong W.Y."/>
            <person name="Peng D.H."/>
            <person name="Ahmad S."/>
            <person name="Lan S."/>
            <person name="Zhang J.S."/>
            <person name="Tsai W.C."/>
            <person name="Van de Peer Y."/>
            <person name="Liu Z.J."/>
        </authorList>
    </citation>
    <scope>NUCLEOTIDE SEQUENCE</scope>
    <source>
        <strain evidence="1">CP</strain>
    </source>
</reference>
<evidence type="ECO:0000313" key="2">
    <source>
        <dbReference type="Proteomes" id="UP001180020"/>
    </source>
</evidence>
<reference evidence="1" key="2">
    <citation type="submission" date="2023-06" db="EMBL/GenBank/DDBJ databases">
        <authorList>
            <person name="Ma L."/>
            <person name="Liu K.-W."/>
            <person name="Li Z."/>
            <person name="Hsiao Y.-Y."/>
            <person name="Qi Y."/>
            <person name="Fu T."/>
            <person name="Tang G."/>
            <person name="Zhang D."/>
            <person name="Sun W.-H."/>
            <person name="Liu D.-K."/>
            <person name="Li Y."/>
            <person name="Chen G.-Z."/>
            <person name="Liu X.-D."/>
            <person name="Liao X.-Y."/>
            <person name="Jiang Y.-T."/>
            <person name="Yu X."/>
            <person name="Hao Y."/>
            <person name="Huang J."/>
            <person name="Zhao X.-W."/>
            <person name="Ke S."/>
            <person name="Chen Y.-Y."/>
            <person name="Wu W.-L."/>
            <person name="Hsu J.-L."/>
            <person name="Lin Y.-F."/>
            <person name="Huang M.-D."/>
            <person name="Li C.-Y."/>
            <person name="Huang L."/>
            <person name="Wang Z.-W."/>
            <person name="Zhao X."/>
            <person name="Zhong W.-Y."/>
            <person name="Peng D.-H."/>
            <person name="Ahmad S."/>
            <person name="Lan S."/>
            <person name="Zhang J.-S."/>
            <person name="Tsai W.-C."/>
            <person name="Van De Peer Y."/>
            <person name="Liu Z.-J."/>
        </authorList>
    </citation>
    <scope>NUCLEOTIDE SEQUENCE</scope>
    <source>
        <strain evidence="1">CP</strain>
        <tissue evidence="1">Leaves</tissue>
    </source>
</reference>
<dbReference type="AlphaFoldDB" id="A0AAV9DYQ0"/>
<protein>
    <submittedName>
        <fullName evidence="1">F-box/kelch-repeat protein SKIP25</fullName>
    </submittedName>
</protein>
<dbReference type="Proteomes" id="UP001180020">
    <property type="component" value="Unassembled WGS sequence"/>
</dbReference>
<dbReference type="InterPro" id="IPR015915">
    <property type="entry name" value="Kelch-typ_b-propeller"/>
</dbReference>
<proteinExistence type="predicted"/>
<evidence type="ECO:0000313" key="1">
    <source>
        <dbReference type="EMBL" id="KAK1306001.1"/>
    </source>
</evidence>